<sequence>MTGGSSGGGWFAARADGSPVLVSNTSIGPVTGGWPAGPRLGGGARDLYPALSRRSAGP</sequence>
<comment type="caution">
    <text evidence="2">The sequence shown here is derived from an EMBL/GenBank/DDBJ whole genome shotgun (WGS) entry which is preliminary data.</text>
</comment>
<organism evidence="2 3">
    <name type="scientific">Streptomyces yaizuensis</name>
    <dbReference type="NCBI Taxonomy" id="2989713"/>
    <lineage>
        <taxon>Bacteria</taxon>
        <taxon>Bacillati</taxon>
        <taxon>Actinomycetota</taxon>
        <taxon>Actinomycetes</taxon>
        <taxon>Kitasatosporales</taxon>
        <taxon>Streptomycetaceae</taxon>
        <taxon>Streptomyces</taxon>
    </lineage>
</organism>
<reference evidence="2 3" key="1">
    <citation type="submission" date="2022-10" db="EMBL/GenBank/DDBJ databases">
        <title>Draft genome sequence of Streptomyces sp. YSPA8.</title>
        <authorList>
            <person name="Moriuchi R."/>
            <person name="Dohra H."/>
            <person name="Yamamura H."/>
            <person name="Kodani S."/>
        </authorList>
    </citation>
    <scope>NUCLEOTIDE SEQUENCE [LARGE SCALE GENOMIC DNA]</scope>
    <source>
        <strain evidence="2 3">YSPA8</strain>
    </source>
</reference>
<protein>
    <submittedName>
        <fullName evidence="2">Uncharacterized protein</fullName>
    </submittedName>
</protein>
<dbReference type="EMBL" id="BSBI01000022">
    <property type="protein sequence ID" value="GLF99682.1"/>
    <property type="molecule type" value="Genomic_DNA"/>
</dbReference>
<evidence type="ECO:0000313" key="3">
    <source>
        <dbReference type="Proteomes" id="UP001291653"/>
    </source>
</evidence>
<dbReference type="Gene3D" id="2.40.10.10">
    <property type="entry name" value="Trypsin-like serine proteases"/>
    <property type="match status" value="1"/>
</dbReference>
<dbReference type="InterPro" id="IPR043504">
    <property type="entry name" value="Peptidase_S1_PA_chymotrypsin"/>
</dbReference>
<evidence type="ECO:0000256" key="1">
    <source>
        <dbReference type="SAM" id="MobiDB-lite"/>
    </source>
</evidence>
<dbReference type="Proteomes" id="UP001291653">
    <property type="component" value="Unassembled WGS sequence"/>
</dbReference>
<keyword evidence="3" id="KW-1185">Reference proteome</keyword>
<evidence type="ECO:0000313" key="2">
    <source>
        <dbReference type="EMBL" id="GLF99682.1"/>
    </source>
</evidence>
<feature type="region of interest" description="Disordered" evidence="1">
    <location>
        <begin position="26"/>
        <end position="58"/>
    </location>
</feature>
<feature type="compositionally biased region" description="Gly residues" evidence="1">
    <location>
        <begin position="30"/>
        <end position="44"/>
    </location>
</feature>
<name>A0ABQ5PAV1_9ACTN</name>
<accession>A0ABQ5PAV1</accession>
<proteinExistence type="predicted"/>
<gene>
    <name evidence="2" type="ORF">SYYSPA8_35315</name>
</gene>